<evidence type="ECO:0000259" key="1">
    <source>
        <dbReference type="SMART" id="SM00226"/>
    </source>
</evidence>
<dbReference type="RefSeq" id="WP_011613220.1">
    <property type="nucleotide sequence ID" value="NC_008312.1"/>
</dbReference>
<dbReference type="SMART" id="SM00226">
    <property type="entry name" value="LMWPc"/>
    <property type="match status" value="1"/>
</dbReference>
<proteinExistence type="predicted"/>
<name>Q10XY4_TRIEI</name>
<dbReference type="InterPro" id="IPR023485">
    <property type="entry name" value="Ptyr_pPase"/>
</dbReference>
<dbReference type="OrthoDB" id="9784339at2"/>
<dbReference type="InterPro" id="IPR036196">
    <property type="entry name" value="Ptyr_pPase_sf"/>
</dbReference>
<reference evidence="2" key="1">
    <citation type="submission" date="2006-06" db="EMBL/GenBank/DDBJ databases">
        <title>Complete sequence of Trichodesmium erythraeum IMS101.</title>
        <authorList>
            <consortium name="US DOE Joint Genome Institute"/>
            <person name="Copeland A."/>
            <person name="Lucas S."/>
            <person name="Lapidus A."/>
            <person name="Barry K."/>
            <person name="Detter J.C."/>
            <person name="Glavina del Rio T."/>
            <person name="Hammon N."/>
            <person name="Israni S."/>
            <person name="Dalin E."/>
            <person name="Tice H."/>
            <person name="Pitluck S."/>
            <person name="Kiss H."/>
            <person name="Munk A.C."/>
            <person name="Brettin T."/>
            <person name="Bruce D."/>
            <person name="Han C."/>
            <person name="Tapia R."/>
            <person name="Gilna P."/>
            <person name="Schmutz J."/>
            <person name="Larimer F."/>
            <person name="Land M."/>
            <person name="Hauser L."/>
            <person name="Kyrpides N."/>
            <person name="Kim E."/>
            <person name="Richardson P."/>
        </authorList>
    </citation>
    <scope>NUCLEOTIDE SEQUENCE [LARGE SCALE GENOMIC DNA]</scope>
    <source>
        <strain evidence="2">IMS101</strain>
    </source>
</reference>
<sequence length="144" mass="16412">MQKILFLCTGNYYRSRFSEYLFNDLASKKGIKWQADSRGLNVDPKSGNVGAISSEVLKTLASLGLQIDSVSLREPMQVKQTDLENATEIIAVDEVAHRPLMQSKFPEWVDKVEYWGVKDLDEHPDQPPLLQLQNNIHLLLEKLD</sequence>
<accession>Q10XY4</accession>
<dbReference type="Gene3D" id="3.40.50.2300">
    <property type="match status" value="1"/>
</dbReference>
<gene>
    <name evidence="2" type="ordered locus">Tery_3848</name>
</gene>
<dbReference type="EMBL" id="CP000393">
    <property type="protein sequence ID" value="ABG52890.1"/>
    <property type="molecule type" value="Genomic_DNA"/>
</dbReference>
<dbReference type="Pfam" id="PF01451">
    <property type="entry name" value="LMWPc"/>
    <property type="match status" value="1"/>
</dbReference>
<protein>
    <submittedName>
        <fullName evidence="2">Protein tyrosine phosphatase</fullName>
    </submittedName>
</protein>
<dbReference type="HOGENOM" id="CLU_1757434_0_0_3"/>
<dbReference type="SUPFAM" id="SSF52788">
    <property type="entry name" value="Phosphotyrosine protein phosphatases I"/>
    <property type="match status" value="1"/>
</dbReference>
<feature type="domain" description="Phosphotyrosine protein phosphatase I" evidence="1">
    <location>
        <begin position="2"/>
        <end position="142"/>
    </location>
</feature>
<dbReference type="STRING" id="203124.Tery_3848"/>
<dbReference type="SMR" id="Q10XY4"/>
<dbReference type="KEGG" id="ter:Tery_3848"/>
<evidence type="ECO:0000313" key="2">
    <source>
        <dbReference type="EMBL" id="ABG52890.1"/>
    </source>
</evidence>
<organism evidence="2">
    <name type="scientific">Trichodesmium erythraeum (strain IMS101)</name>
    <dbReference type="NCBI Taxonomy" id="203124"/>
    <lineage>
        <taxon>Bacteria</taxon>
        <taxon>Bacillati</taxon>
        <taxon>Cyanobacteriota</taxon>
        <taxon>Cyanophyceae</taxon>
        <taxon>Oscillatoriophycideae</taxon>
        <taxon>Oscillatoriales</taxon>
        <taxon>Microcoleaceae</taxon>
        <taxon>Trichodesmium</taxon>
    </lineage>
</organism>
<dbReference type="eggNOG" id="COG0394">
    <property type="taxonomic scope" value="Bacteria"/>
</dbReference>
<dbReference type="AlphaFoldDB" id="Q10XY4"/>